<comment type="caution">
    <text evidence="7">The sequence shown here is derived from an EMBL/GenBank/DDBJ whole genome shotgun (WGS) entry which is preliminary data.</text>
</comment>
<dbReference type="GO" id="GO:0007030">
    <property type="term" value="P:Golgi organization"/>
    <property type="evidence" value="ECO:0007669"/>
    <property type="project" value="TreeGrafter"/>
</dbReference>
<evidence type="ECO:0000256" key="1">
    <source>
        <dbReference type="ARBA" id="ARBA00004555"/>
    </source>
</evidence>
<keyword evidence="2" id="KW-0333">Golgi apparatus</keyword>
<dbReference type="OrthoDB" id="71227at2759"/>
<dbReference type="OMA" id="SENTNME"/>
<dbReference type="EMBL" id="ASPP01005093">
    <property type="protein sequence ID" value="ETO31182.1"/>
    <property type="molecule type" value="Genomic_DNA"/>
</dbReference>
<dbReference type="AlphaFoldDB" id="X6P0W8"/>
<keyword evidence="8" id="KW-1185">Reference proteome</keyword>
<accession>X6P0W8</accession>
<feature type="domain" description="GRIP" evidence="6">
    <location>
        <begin position="549"/>
        <end position="600"/>
    </location>
</feature>
<feature type="compositionally biased region" description="Basic and acidic residues" evidence="5">
    <location>
        <begin position="652"/>
        <end position="674"/>
    </location>
</feature>
<feature type="region of interest" description="Disordered" evidence="5">
    <location>
        <begin position="634"/>
        <end position="699"/>
    </location>
</feature>
<evidence type="ECO:0000256" key="2">
    <source>
        <dbReference type="ARBA" id="ARBA00023034"/>
    </source>
</evidence>
<dbReference type="PROSITE" id="PS50913">
    <property type="entry name" value="GRIP"/>
    <property type="match status" value="1"/>
</dbReference>
<evidence type="ECO:0000256" key="5">
    <source>
        <dbReference type="SAM" id="MobiDB-lite"/>
    </source>
</evidence>
<dbReference type="InterPro" id="IPR000237">
    <property type="entry name" value="GRIP_dom"/>
</dbReference>
<dbReference type="GO" id="GO:0031267">
    <property type="term" value="F:small GTPase binding"/>
    <property type="evidence" value="ECO:0007669"/>
    <property type="project" value="TreeGrafter"/>
</dbReference>
<dbReference type="GO" id="GO:0005794">
    <property type="term" value="C:Golgi apparatus"/>
    <property type="evidence" value="ECO:0007669"/>
    <property type="project" value="UniProtKB-SubCell"/>
</dbReference>
<feature type="coiled-coil region" evidence="4">
    <location>
        <begin position="138"/>
        <end position="428"/>
    </location>
</feature>
<sequence>MNRALLYMDLTHKLLKNKCLSNLHFLCAFSIKYPQFGLNEFEQKSITSNEDLNHFKNDVIKYLRETIRPTAVTLSKHLQTLSREKNTLFNQNKNLEKELRQVKICSRGSLFVHKQSKIECVFETQKQIHEKEVIADEEGKYNKELQIIRKENADLKQQLHELRQNVTVNKYGGGEGVVEETQSIEDIVQHLQSLLKKLTQQHEAQAQANNQLNNEIQQLAKTKQKAHQELVKSMEFVEQLRQSNARVTEELTRSEEQREQLQKQLKNLVNEVDELRSENTNMENDLTKTKKKTKNIKKQSKNQEFSFEVNKRIIISQEIIEQEQERGDSLEAELKNKEKQIQVLHAQKEDLMQQLHSKIQSDVTETSVASEKVKELLEEIAASKNEHETLRLSLDQHREDLLEKEEEIASLNRTINSLKLELNALAGLEQDFTALQGKCKHMASELETKTVAFNNLQLAYNNLQVQFHKLEEIQKNEKLAAENNKMFVYLLNLFHHLYFNKYESATKQLAEVRTKLTHSQKYILRLENENSTLRNGLQKTINKLKAFSSNENQVDRRLVNKLLVTFFERLHNNGDTQEVIQLMGNILNFSEEEKRNVMLENETNANVNKIKDGKDTKNLADLWVEFLLTEMDEDGEDTSKHKNSNESVIPSKEWREEKSVEHEVASETDSKNDIEIANAFLHPGNENENSSEADHHSQN</sequence>
<dbReference type="PANTHER" id="PTHR18921:SF2">
    <property type="entry name" value="THYROID RECEPTOR-INTERACTING PROTEIN 11"/>
    <property type="match status" value="1"/>
</dbReference>
<dbReference type="InterPro" id="IPR019459">
    <property type="entry name" value="GRAB"/>
</dbReference>
<comment type="subcellular location">
    <subcellularLocation>
        <location evidence="1">Golgi apparatus</location>
    </subcellularLocation>
</comment>
<evidence type="ECO:0000313" key="8">
    <source>
        <dbReference type="Proteomes" id="UP000023152"/>
    </source>
</evidence>
<keyword evidence="3 4" id="KW-0175">Coiled coil</keyword>
<reference evidence="7 8" key="1">
    <citation type="journal article" date="2013" name="Curr. Biol.">
        <title>The Genome of the Foraminiferan Reticulomyxa filosa.</title>
        <authorList>
            <person name="Glockner G."/>
            <person name="Hulsmann N."/>
            <person name="Schleicher M."/>
            <person name="Noegel A.A."/>
            <person name="Eichinger L."/>
            <person name="Gallinger C."/>
            <person name="Pawlowski J."/>
            <person name="Sierra R."/>
            <person name="Euteneuer U."/>
            <person name="Pillet L."/>
            <person name="Moustafa A."/>
            <person name="Platzer M."/>
            <person name="Groth M."/>
            <person name="Szafranski K."/>
            <person name="Schliwa M."/>
        </authorList>
    </citation>
    <scope>NUCLEOTIDE SEQUENCE [LARGE SCALE GENOMIC DNA]</scope>
</reference>
<dbReference type="GO" id="GO:0006888">
    <property type="term" value="P:endoplasmic reticulum to Golgi vesicle-mediated transport"/>
    <property type="evidence" value="ECO:0007669"/>
    <property type="project" value="TreeGrafter"/>
</dbReference>
<evidence type="ECO:0000256" key="3">
    <source>
        <dbReference type="ARBA" id="ARBA00023054"/>
    </source>
</evidence>
<organism evidence="7 8">
    <name type="scientific">Reticulomyxa filosa</name>
    <dbReference type="NCBI Taxonomy" id="46433"/>
    <lineage>
        <taxon>Eukaryota</taxon>
        <taxon>Sar</taxon>
        <taxon>Rhizaria</taxon>
        <taxon>Retaria</taxon>
        <taxon>Foraminifera</taxon>
        <taxon>Monothalamids</taxon>
        <taxon>Reticulomyxidae</taxon>
        <taxon>Reticulomyxa</taxon>
    </lineage>
</organism>
<dbReference type="Proteomes" id="UP000023152">
    <property type="component" value="Unassembled WGS sequence"/>
</dbReference>
<dbReference type="Pfam" id="PF10375">
    <property type="entry name" value="GRAB"/>
    <property type="match status" value="1"/>
</dbReference>
<name>X6P0W8_RETFI</name>
<dbReference type="PANTHER" id="PTHR18921">
    <property type="entry name" value="MYOSIN HEAVY CHAIN - RELATED"/>
    <property type="match status" value="1"/>
</dbReference>
<evidence type="ECO:0000256" key="4">
    <source>
        <dbReference type="SAM" id="Coils"/>
    </source>
</evidence>
<protein>
    <recommendedName>
        <fullName evidence="6">GRIP domain-containing protein</fullName>
    </recommendedName>
</protein>
<evidence type="ECO:0000259" key="6">
    <source>
        <dbReference type="PROSITE" id="PS50913"/>
    </source>
</evidence>
<evidence type="ECO:0000313" key="7">
    <source>
        <dbReference type="EMBL" id="ETO31182.1"/>
    </source>
</evidence>
<proteinExistence type="predicted"/>
<gene>
    <name evidence="7" type="ORF">RFI_05938</name>
</gene>